<dbReference type="PANTHER" id="PTHR48081:SF3">
    <property type="entry name" value="ALPHA_BETA HYDROLASE FOLD-3 DOMAIN-CONTAINING PROTEIN"/>
    <property type="match status" value="1"/>
</dbReference>
<evidence type="ECO:0000259" key="2">
    <source>
        <dbReference type="Pfam" id="PF00326"/>
    </source>
</evidence>
<dbReference type="InterPro" id="IPR029058">
    <property type="entry name" value="AB_hydrolase_fold"/>
</dbReference>
<reference evidence="4 5" key="1">
    <citation type="journal article" date="2025" name="Microbiol. Resour. Announc.">
        <title>Draft genome sequences for Neonectria magnoliae and Neonectria punicea, canker pathogens of Liriodendron tulipifera and Acer saccharum in West Virginia.</title>
        <authorList>
            <person name="Petronek H.M."/>
            <person name="Kasson M.T."/>
            <person name="Metheny A.M."/>
            <person name="Stauder C.M."/>
            <person name="Lovett B."/>
            <person name="Lynch S.C."/>
            <person name="Garnas J.R."/>
            <person name="Kasson L.R."/>
            <person name="Stajich J.E."/>
        </authorList>
    </citation>
    <scope>NUCLEOTIDE SEQUENCE [LARGE SCALE GENOMIC DNA]</scope>
    <source>
        <strain evidence="4 5">NRRL 64653</strain>
    </source>
</reference>
<dbReference type="Pfam" id="PF07859">
    <property type="entry name" value="Abhydrolase_3"/>
    <property type="match status" value="1"/>
</dbReference>
<evidence type="ECO:0000256" key="1">
    <source>
        <dbReference type="ARBA" id="ARBA00022801"/>
    </source>
</evidence>
<proteinExistence type="predicted"/>
<dbReference type="SUPFAM" id="SSF53474">
    <property type="entry name" value="alpha/beta-Hydrolases"/>
    <property type="match status" value="1"/>
</dbReference>
<keyword evidence="5" id="KW-1185">Reference proteome</keyword>
<gene>
    <name evidence="4" type="ORF">QQX98_006181</name>
</gene>
<sequence length="336" mass="36428">MSSFPLSGLDRYKSKTLTFKSTPDDNIKLDVLYPEQIDDASPSTVLLHYHGGFLIFGDRYSFLPHWLVHACVARKWIFVTPDYRLIPETTAQSSVEDAVDAYEWVLSSLPQELGCQIGSVLMAGSSAGGYLALATAAAVTKQPSALLLIYGMLDATFSRYTTPGISIFGEPVFDTTSVLAEFPIASPGDKRPVLSGYQFREDTRVALAAALHIDALYLDYMTGVAGLGRAVAKEGIEAIPQHLRDLFPLAFGNLAKLPPTMLLHGKNDSAVPVEPSIQAADKLRAVGVRVHTEFPDDAEHGFDVRPGDVDVETSDGEKIAAFQSLRNVIDLLQSVA</sequence>
<dbReference type="EMBL" id="JAZAVJ010000090">
    <property type="protein sequence ID" value="KAK7415043.1"/>
    <property type="molecule type" value="Genomic_DNA"/>
</dbReference>
<evidence type="ECO:0008006" key="6">
    <source>
        <dbReference type="Google" id="ProtNLM"/>
    </source>
</evidence>
<dbReference type="PANTHER" id="PTHR48081">
    <property type="entry name" value="AB HYDROLASE SUPERFAMILY PROTEIN C4A8.06C"/>
    <property type="match status" value="1"/>
</dbReference>
<accession>A0ABR1H1R3</accession>
<dbReference type="Proteomes" id="UP001498476">
    <property type="component" value="Unassembled WGS sequence"/>
</dbReference>
<dbReference type="InterPro" id="IPR013094">
    <property type="entry name" value="AB_hydrolase_3"/>
</dbReference>
<organism evidence="4 5">
    <name type="scientific">Neonectria punicea</name>
    <dbReference type="NCBI Taxonomy" id="979145"/>
    <lineage>
        <taxon>Eukaryota</taxon>
        <taxon>Fungi</taxon>
        <taxon>Dikarya</taxon>
        <taxon>Ascomycota</taxon>
        <taxon>Pezizomycotina</taxon>
        <taxon>Sordariomycetes</taxon>
        <taxon>Hypocreomycetidae</taxon>
        <taxon>Hypocreales</taxon>
        <taxon>Nectriaceae</taxon>
        <taxon>Neonectria</taxon>
    </lineage>
</organism>
<dbReference type="Pfam" id="PF00326">
    <property type="entry name" value="Peptidase_S9"/>
    <property type="match status" value="1"/>
</dbReference>
<dbReference type="Gene3D" id="3.40.50.1820">
    <property type="entry name" value="alpha/beta hydrolase"/>
    <property type="match status" value="1"/>
</dbReference>
<evidence type="ECO:0000259" key="3">
    <source>
        <dbReference type="Pfam" id="PF07859"/>
    </source>
</evidence>
<dbReference type="InterPro" id="IPR001375">
    <property type="entry name" value="Peptidase_S9_cat"/>
</dbReference>
<dbReference type="InterPro" id="IPR050300">
    <property type="entry name" value="GDXG_lipolytic_enzyme"/>
</dbReference>
<name>A0ABR1H1R3_9HYPO</name>
<keyword evidence="1" id="KW-0378">Hydrolase</keyword>
<evidence type="ECO:0000313" key="5">
    <source>
        <dbReference type="Proteomes" id="UP001498476"/>
    </source>
</evidence>
<feature type="domain" description="Alpha/beta hydrolase fold-3" evidence="3">
    <location>
        <begin position="46"/>
        <end position="158"/>
    </location>
</feature>
<comment type="caution">
    <text evidence="4">The sequence shown here is derived from an EMBL/GenBank/DDBJ whole genome shotgun (WGS) entry which is preliminary data.</text>
</comment>
<evidence type="ECO:0000313" key="4">
    <source>
        <dbReference type="EMBL" id="KAK7415043.1"/>
    </source>
</evidence>
<protein>
    <recommendedName>
        <fullName evidence="6">Alpha/beta hydrolase fold-3 domain-containing protein</fullName>
    </recommendedName>
</protein>
<feature type="domain" description="Peptidase S9 prolyl oligopeptidase catalytic" evidence="2">
    <location>
        <begin position="253"/>
        <end position="302"/>
    </location>
</feature>